<evidence type="ECO:0000256" key="13">
    <source>
        <dbReference type="PIRNR" id="PIRNR001365"/>
    </source>
</evidence>
<feature type="binding site" evidence="12 15">
    <location>
        <position position="206"/>
    </location>
    <ligand>
        <name>pyruvate</name>
        <dbReference type="ChEBI" id="CHEBI:15361"/>
    </ligand>
</feature>
<dbReference type="Gene3D" id="3.20.20.70">
    <property type="entry name" value="Aldolase class I"/>
    <property type="match status" value="1"/>
</dbReference>
<evidence type="ECO:0000256" key="6">
    <source>
        <dbReference type="ARBA" id="ARBA00022605"/>
    </source>
</evidence>
<feature type="active site" description="Schiff-base intermediate with substrate" evidence="12 14">
    <location>
        <position position="165"/>
    </location>
</feature>
<dbReference type="SUPFAM" id="SSF51569">
    <property type="entry name" value="Aldolase"/>
    <property type="match status" value="1"/>
</dbReference>
<accession>A0A430ASX4</accession>
<comment type="subunit">
    <text evidence="12">Homotetramer; dimer of dimers.</text>
</comment>
<protein>
    <recommendedName>
        <fullName evidence="4 12">4-hydroxy-tetrahydrodipicolinate synthase</fullName>
        <shortName evidence="12">HTPA synthase</shortName>
        <ecNumber evidence="4 12">4.3.3.7</ecNumber>
    </recommendedName>
</protein>
<dbReference type="AlphaFoldDB" id="A0A430ASX4"/>
<dbReference type="EMBL" id="NGKC01000009">
    <property type="protein sequence ID" value="RSU11161.1"/>
    <property type="molecule type" value="Genomic_DNA"/>
</dbReference>
<dbReference type="SMART" id="SM01130">
    <property type="entry name" value="DHDPS"/>
    <property type="match status" value="1"/>
</dbReference>
<dbReference type="EC" id="4.3.3.7" evidence="4 12"/>
<dbReference type="UniPathway" id="UPA00034">
    <property type="reaction ID" value="UER00017"/>
</dbReference>
<dbReference type="HAMAP" id="MF_00418">
    <property type="entry name" value="DapA"/>
    <property type="match status" value="1"/>
</dbReference>
<evidence type="ECO:0000256" key="14">
    <source>
        <dbReference type="PIRSR" id="PIRSR001365-1"/>
    </source>
</evidence>
<organism evidence="16 17">
    <name type="scientific">Vagococcus acidifermentans</name>
    <dbReference type="NCBI Taxonomy" id="564710"/>
    <lineage>
        <taxon>Bacteria</taxon>
        <taxon>Bacillati</taxon>
        <taxon>Bacillota</taxon>
        <taxon>Bacilli</taxon>
        <taxon>Lactobacillales</taxon>
        <taxon>Enterococcaceae</taxon>
        <taxon>Vagococcus</taxon>
    </lineage>
</organism>
<keyword evidence="9 12" id="KW-0456">Lyase</keyword>
<evidence type="ECO:0000256" key="1">
    <source>
        <dbReference type="ARBA" id="ARBA00003294"/>
    </source>
</evidence>
<keyword evidence="7 12" id="KW-0220">Diaminopimelate biosynthesis</keyword>
<evidence type="ECO:0000313" key="17">
    <source>
        <dbReference type="Proteomes" id="UP000286773"/>
    </source>
</evidence>
<gene>
    <name evidence="12" type="primary">dapA</name>
    <name evidence="16" type="ORF">CBF27_08660</name>
</gene>
<dbReference type="OrthoDB" id="9782828at2"/>
<dbReference type="GO" id="GO:0005829">
    <property type="term" value="C:cytosol"/>
    <property type="evidence" value="ECO:0007669"/>
    <property type="project" value="TreeGrafter"/>
</dbReference>
<sequence>MELKDATILTAMITPFDENGAVNFEVLPDLIEYLLEHHTEGLIVSGTTGESPTLSEEEKLKLFKETVKIVDGRVPIVCGVGSNNTAESVAFAKKVAEIEGVAAGLCVVPYYNKPSQEGLYQHFKAIAEASSLPVMLYNVPGRTVANMEVATTLRLAELPNVIGVKECHGLDAISEIIEQAPADFLVYSGEDGMAMAARSIGGNGIISVASHVAGDDLYEIYQALEAGDLEKAGRIHRQFVPKYKAVFSVPSPAPVKAVLNHLGLNVGAPRLPLVACTPEETQRILNELNL</sequence>
<keyword evidence="5 12" id="KW-0963">Cytoplasm</keyword>
<comment type="similarity">
    <text evidence="3 12 13">Belongs to the DapA family.</text>
</comment>
<feature type="active site" description="Proton donor/acceptor" evidence="12 14">
    <location>
        <position position="137"/>
    </location>
</feature>
<evidence type="ECO:0000256" key="15">
    <source>
        <dbReference type="PIRSR" id="PIRSR001365-2"/>
    </source>
</evidence>
<comment type="function">
    <text evidence="1 12">Catalyzes the condensation of (S)-aspartate-beta-semialdehyde [(S)-ASA] and pyruvate to 4-hydroxy-tetrahydrodipicolinate (HTPA).</text>
</comment>
<dbReference type="PANTHER" id="PTHR12128:SF66">
    <property type="entry name" value="4-HYDROXY-2-OXOGLUTARATE ALDOLASE, MITOCHONDRIAL"/>
    <property type="match status" value="1"/>
</dbReference>
<keyword evidence="10 12" id="KW-0704">Schiff base</keyword>
<evidence type="ECO:0000256" key="10">
    <source>
        <dbReference type="ARBA" id="ARBA00023270"/>
    </source>
</evidence>
<proteinExistence type="inferred from homology"/>
<dbReference type="PRINTS" id="PR00146">
    <property type="entry name" value="DHPICSNTHASE"/>
</dbReference>
<evidence type="ECO:0000256" key="3">
    <source>
        <dbReference type="ARBA" id="ARBA00007592"/>
    </source>
</evidence>
<dbReference type="PROSITE" id="PS00665">
    <property type="entry name" value="DHDPS_1"/>
    <property type="match status" value="1"/>
</dbReference>
<evidence type="ECO:0000256" key="12">
    <source>
        <dbReference type="HAMAP-Rule" id="MF_00418"/>
    </source>
</evidence>
<dbReference type="PIRSF" id="PIRSF001365">
    <property type="entry name" value="DHDPS"/>
    <property type="match status" value="1"/>
</dbReference>
<dbReference type="Pfam" id="PF00701">
    <property type="entry name" value="DHDPS"/>
    <property type="match status" value="1"/>
</dbReference>
<dbReference type="InterPro" id="IPR020625">
    <property type="entry name" value="Schiff_base-form_aldolases_AS"/>
</dbReference>
<dbReference type="InterPro" id="IPR005263">
    <property type="entry name" value="DapA"/>
</dbReference>
<dbReference type="GO" id="GO:0008840">
    <property type="term" value="F:4-hydroxy-tetrahydrodipicolinate synthase activity"/>
    <property type="evidence" value="ECO:0007669"/>
    <property type="project" value="UniProtKB-UniRule"/>
</dbReference>
<evidence type="ECO:0000256" key="5">
    <source>
        <dbReference type="ARBA" id="ARBA00022490"/>
    </source>
</evidence>
<evidence type="ECO:0000256" key="7">
    <source>
        <dbReference type="ARBA" id="ARBA00022915"/>
    </source>
</evidence>
<reference evidence="16 17" key="1">
    <citation type="submission" date="2017-05" db="EMBL/GenBank/DDBJ databases">
        <title>Vagococcus spp. assemblies.</title>
        <authorList>
            <person name="Gulvik C.A."/>
        </authorList>
    </citation>
    <scope>NUCLEOTIDE SEQUENCE [LARGE SCALE GENOMIC DNA]</scope>
    <source>
        <strain evidence="16 17">LMG 24798</strain>
    </source>
</reference>
<keyword evidence="17" id="KW-1185">Reference proteome</keyword>
<evidence type="ECO:0000313" key="16">
    <source>
        <dbReference type="EMBL" id="RSU11161.1"/>
    </source>
</evidence>
<evidence type="ECO:0000256" key="8">
    <source>
        <dbReference type="ARBA" id="ARBA00023154"/>
    </source>
</evidence>
<dbReference type="InterPro" id="IPR020624">
    <property type="entry name" value="Schiff_base-form_aldolases_CS"/>
</dbReference>
<evidence type="ECO:0000256" key="2">
    <source>
        <dbReference type="ARBA" id="ARBA00005120"/>
    </source>
</evidence>
<dbReference type="CDD" id="cd00950">
    <property type="entry name" value="DHDPS"/>
    <property type="match status" value="1"/>
</dbReference>
<comment type="subcellular location">
    <subcellularLocation>
        <location evidence="12">Cytoplasm</location>
    </subcellularLocation>
</comment>
<keyword evidence="6 12" id="KW-0028">Amino-acid biosynthesis</keyword>
<feature type="site" description="Part of a proton relay during catalysis" evidence="12">
    <location>
        <position position="111"/>
    </location>
</feature>
<dbReference type="NCBIfam" id="TIGR00674">
    <property type="entry name" value="dapA"/>
    <property type="match status" value="1"/>
</dbReference>
<dbReference type="PANTHER" id="PTHR12128">
    <property type="entry name" value="DIHYDRODIPICOLINATE SYNTHASE"/>
    <property type="match status" value="1"/>
</dbReference>
<evidence type="ECO:0000256" key="4">
    <source>
        <dbReference type="ARBA" id="ARBA00012086"/>
    </source>
</evidence>
<evidence type="ECO:0000256" key="9">
    <source>
        <dbReference type="ARBA" id="ARBA00023239"/>
    </source>
</evidence>
<evidence type="ECO:0000256" key="11">
    <source>
        <dbReference type="ARBA" id="ARBA00047836"/>
    </source>
</evidence>
<dbReference type="GO" id="GO:0009089">
    <property type="term" value="P:lysine biosynthetic process via diaminopimelate"/>
    <property type="evidence" value="ECO:0007669"/>
    <property type="project" value="UniProtKB-UniRule"/>
</dbReference>
<feature type="binding site" evidence="12 15">
    <location>
        <position position="48"/>
    </location>
    <ligand>
        <name>pyruvate</name>
        <dbReference type="ChEBI" id="CHEBI:15361"/>
    </ligand>
</feature>
<keyword evidence="8 12" id="KW-0457">Lysine biosynthesis</keyword>
<dbReference type="PROSITE" id="PS00666">
    <property type="entry name" value="DHDPS_2"/>
    <property type="match status" value="1"/>
</dbReference>
<dbReference type="Proteomes" id="UP000286773">
    <property type="component" value="Unassembled WGS sequence"/>
</dbReference>
<name>A0A430ASX4_9ENTE</name>
<dbReference type="InterPro" id="IPR013785">
    <property type="entry name" value="Aldolase_TIM"/>
</dbReference>
<comment type="pathway">
    <text evidence="2 12">Amino-acid biosynthesis; L-lysine biosynthesis via DAP pathway; (S)-tetrahydrodipicolinate from L-aspartate: step 3/4.</text>
</comment>
<comment type="caution">
    <text evidence="16">The sequence shown here is derived from an EMBL/GenBank/DDBJ whole genome shotgun (WGS) entry which is preliminary data.</text>
</comment>
<feature type="site" description="Part of a proton relay during catalysis" evidence="12">
    <location>
        <position position="47"/>
    </location>
</feature>
<comment type="caution">
    <text evidence="12">Was originally thought to be a dihydrodipicolinate synthase (DHDPS), catalyzing the condensation of (S)-aspartate-beta-semialdehyde [(S)-ASA] and pyruvate to dihydrodipicolinate (DHDP). However, it was shown in E.coli that the product of the enzymatic reaction is not dihydrodipicolinate but in fact (4S)-4-hydroxy-2,3,4,5-tetrahydro-(2S)-dipicolinic acid (HTPA), and that the consecutive dehydration reaction leading to DHDP is not spontaneous but catalyzed by DapB.</text>
</comment>
<dbReference type="RefSeq" id="WP_126813921.1">
    <property type="nucleotide sequence ID" value="NZ_NGKC01000009.1"/>
</dbReference>
<dbReference type="GO" id="GO:0019877">
    <property type="term" value="P:diaminopimelate biosynthetic process"/>
    <property type="evidence" value="ECO:0007669"/>
    <property type="project" value="UniProtKB-UniRule"/>
</dbReference>
<comment type="catalytic activity">
    <reaction evidence="11 12">
        <text>L-aspartate 4-semialdehyde + pyruvate = (2S,4S)-4-hydroxy-2,3,4,5-tetrahydrodipicolinate + H2O + H(+)</text>
        <dbReference type="Rhea" id="RHEA:34171"/>
        <dbReference type="ChEBI" id="CHEBI:15361"/>
        <dbReference type="ChEBI" id="CHEBI:15377"/>
        <dbReference type="ChEBI" id="CHEBI:15378"/>
        <dbReference type="ChEBI" id="CHEBI:67139"/>
        <dbReference type="ChEBI" id="CHEBI:537519"/>
        <dbReference type="EC" id="4.3.3.7"/>
    </reaction>
</comment>
<dbReference type="InterPro" id="IPR002220">
    <property type="entry name" value="DapA-like"/>
</dbReference>